<dbReference type="EMBL" id="KV751168">
    <property type="protein sequence ID" value="OCL01229.1"/>
    <property type="molecule type" value="Genomic_DNA"/>
</dbReference>
<dbReference type="PANTHER" id="PTHR13060:SF0">
    <property type="entry name" value="PROTEIN ECDYSONELESS HOMOLOG"/>
    <property type="match status" value="1"/>
</dbReference>
<dbReference type="AlphaFoldDB" id="A0A8E2JL47"/>
<evidence type="ECO:0000313" key="2">
    <source>
        <dbReference type="EMBL" id="OCL01229.1"/>
    </source>
</evidence>
<sequence>MSNDDFKWFGEGFEGFPKRLPDDCVEYIIHIIDSKLSDTQTRERLQSVQKVATELEKNLLKEYIWQRDSFGLQLVHGEGTWLLRGRTNYGDSVADEWLIVYLLRELSKKFPEAWVRVYDTDGEFLLIEAANALPKWLNPEVAENRVWINNFKLFIIPITASSTSKSLTLTEALTFISASPSTLLNIPSLESEAFHRLLPYPNAISQTLHHSLLPIPRKLAAILHANPAYIAPAVEAFYLRDPIALRSLQPKDTKTSLRFPPEDFINMRVRFTKVLFAQLRSQEWVPPGVWEDALASLLANSEGNHAEEKAEMGIKLTAGFEMLVKDRQHRDTRAVREVLLLLEDIETGDEPLPTNEEIQGWGTVDDDEGWLDINFEDFERELAGKPSKNADAEGKAGKGKDEKTSGFGDKAAQENLRKMVERFEAFLNDDAAGIEGAEGLDDMDIDNDDEEDADGSGESEDDEEIEFDEKEFARMMREMMGMPSAEGDATLVEEARALARVQELNSDDEGDGENEHEEIRKVMERMEAELNESGALNLDPTPRKIAAAKNVIKGKGKQKISEPDDTAEESSDGEDEINIDFNLAKNLLESLKGQGGMAGPTGNLMGLMGVHLPPDKE</sequence>
<feature type="compositionally biased region" description="Acidic residues" evidence="1">
    <location>
        <begin position="438"/>
        <end position="466"/>
    </location>
</feature>
<dbReference type="Pfam" id="PF07093">
    <property type="entry name" value="SGT1"/>
    <property type="match status" value="2"/>
</dbReference>
<dbReference type="OrthoDB" id="27237at2759"/>
<proteinExistence type="predicted"/>
<name>A0A8E2JL47_9PEZI</name>
<keyword evidence="3" id="KW-1185">Reference proteome</keyword>
<feature type="compositionally biased region" description="Basic and acidic residues" evidence="1">
    <location>
        <begin position="381"/>
        <end position="404"/>
    </location>
</feature>
<organism evidence="2 3">
    <name type="scientific">Glonium stellatum</name>
    <dbReference type="NCBI Taxonomy" id="574774"/>
    <lineage>
        <taxon>Eukaryota</taxon>
        <taxon>Fungi</taxon>
        <taxon>Dikarya</taxon>
        <taxon>Ascomycota</taxon>
        <taxon>Pezizomycotina</taxon>
        <taxon>Dothideomycetes</taxon>
        <taxon>Pleosporomycetidae</taxon>
        <taxon>Gloniales</taxon>
        <taxon>Gloniaceae</taxon>
        <taxon>Glonium</taxon>
    </lineage>
</organism>
<feature type="compositionally biased region" description="Acidic residues" evidence="1">
    <location>
        <begin position="563"/>
        <end position="575"/>
    </location>
</feature>
<dbReference type="PANTHER" id="PTHR13060">
    <property type="entry name" value="SGT1 PROTEIN HSGT1 SUPPRESSOR OF GCR2"/>
    <property type="match status" value="1"/>
</dbReference>
<dbReference type="InterPro" id="IPR010770">
    <property type="entry name" value="Ecd"/>
</dbReference>
<feature type="region of interest" description="Disordered" evidence="1">
    <location>
        <begin position="551"/>
        <end position="575"/>
    </location>
</feature>
<evidence type="ECO:0000256" key="1">
    <source>
        <dbReference type="SAM" id="MobiDB-lite"/>
    </source>
</evidence>
<evidence type="ECO:0000313" key="3">
    <source>
        <dbReference type="Proteomes" id="UP000250140"/>
    </source>
</evidence>
<reference evidence="2 3" key="1">
    <citation type="journal article" date="2016" name="Nat. Commun.">
        <title>Ectomycorrhizal ecology is imprinted in the genome of the dominant symbiotic fungus Cenococcum geophilum.</title>
        <authorList>
            <consortium name="DOE Joint Genome Institute"/>
            <person name="Peter M."/>
            <person name="Kohler A."/>
            <person name="Ohm R.A."/>
            <person name="Kuo A."/>
            <person name="Krutzmann J."/>
            <person name="Morin E."/>
            <person name="Arend M."/>
            <person name="Barry K.W."/>
            <person name="Binder M."/>
            <person name="Choi C."/>
            <person name="Clum A."/>
            <person name="Copeland A."/>
            <person name="Grisel N."/>
            <person name="Haridas S."/>
            <person name="Kipfer T."/>
            <person name="LaButti K."/>
            <person name="Lindquist E."/>
            <person name="Lipzen A."/>
            <person name="Maire R."/>
            <person name="Meier B."/>
            <person name="Mihaltcheva S."/>
            <person name="Molinier V."/>
            <person name="Murat C."/>
            <person name="Poggeler S."/>
            <person name="Quandt C.A."/>
            <person name="Sperisen C."/>
            <person name="Tritt A."/>
            <person name="Tisserant E."/>
            <person name="Crous P.W."/>
            <person name="Henrissat B."/>
            <person name="Nehls U."/>
            <person name="Egli S."/>
            <person name="Spatafora J.W."/>
            <person name="Grigoriev I.V."/>
            <person name="Martin F.M."/>
        </authorList>
    </citation>
    <scope>NUCLEOTIDE SEQUENCE [LARGE SCALE GENOMIC DNA]</scope>
    <source>
        <strain evidence="2 3">CBS 207.34</strain>
    </source>
</reference>
<gene>
    <name evidence="2" type="ORF">AOQ84DRAFT_393817</name>
</gene>
<feature type="region of interest" description="Disordered" evidence="1">
    <location>
        <begin position="381"/>
        <end position="409"/>
    </location>
</feature>
<dbReference type="GO" id="GO:0005634">
    <property type="term" value="C:nucleus"/>
    <property type="evidence" value="ECO:0007669"/>
    <property type="project" value="TreeGrafter"/>
</dbReference>
<accession>A0A8E2JL47</accession>
<dbReference type="Proteomes" id="UP000250140">
    <property type="component" value="Unassembled WGS sequence"/>
</dbReference>
<protein>
    <submittedName>
        <fullName evidence="2">SGT1 family protein Sgt1</fullName>
    </submittedName>
</protein>
<feature type="region of interest" description="Disordered" evidence="1">
    <location>
        <begin position="437"/>
        <end position="466"/>
    </location>
</feature>